<feature type="transmembrane region" description="Helical" evidence="5">
    <location>
        <begin position="248"/>
        <end position="269"/>
    </location>
</feature>
<name>A0A0N8S143_PSEA0</name>
<protein>
    <submittedName>
        <fullName evidence="6">Putative Membrane protein</fullName>
    </submittedName>
</protein>
<dbReference type="AlphaFoldDB" id="A0A0N8S143"/>
<feature type="transmembrane region" description="Helical" evidence="5">
    <location>
        <begin position="75"/>
        <end position="94"/>
    </location>
</feature>
<evidence type="ECO:0000256" key="2">
    <source>
        <dbReference type="ARBA" id="ARBA00022692"/>
    </source>
</evidence>
<dbReference type="Pfam" id="PF04172">
    <property type="entry name" value="LrgB"/>
    <property type="match status" value="1"/>
</dbReference>
<dbReference type="PANTHER" id="PTHR30249">
    <property type="entry name" value="PUTATIVE SEROTONIN TRANSPORTER"/>
    <property type="match status" value="1"/>
</dbReference>
<reference evidence="6 7" key="1">
    <citation type="submission" date="2015-09" db="EMBL/GenBank/DDBJ databases">
        <title>Genome announcement of multiple Pseudomonas syringae strains.</title>
        <authorList>
            <person name="Thakur S."/>
            <person name="Wang P.W."/>
            <person name="Gong Y."/>
            <person name="Weir B.S."/>
            <person name="Guttman D.S."/>
        </authorList>
    </citation>
    <scope>NUCLEOTIDE SEQUENCE [LARGE SCALE GENOMIC DNA]</scope>
    <source>
        <strain evidence="6 7">ICMP7840</strain>
    </source>
</reference>
<proteinExistence type="predicted"/>
<feature type="transmembrane region" description="Helical" evidence="5">
    <location>
        <begin position="187"/>
        <end position="213"/>
    </location>
</feature>
<keyword evidence="2 5" id="KW-0812">Transmembrane</keyword>
<dbReference type="GO" id="GO:0016020">
    <property type="term" value="C:membrane"/>
    <property type="evidence" value="ECO:0007669"/>
    <property type="project" value="UniProtKB-SubCell"/>
</dbReference>
<feature type="transmembrane region" description="Helical" evidence="5">
    <location>
        <begin position="106"/>
        <end position="126"/>
    </location>
</feature>
<comment type="subcellular location">
    <subcellularLocation>
        <location evidence="1">Membrane</location>
        <topology evidence="1">Multi-pass membrane protein</topology>
    </subcellularLocation>
</comment>
<evidence type="ECO:0000256" key="1">
    <source>
        <dbReference type="ARBA" id="ARBA00004141"/>
    </source>
</evidence>
<evidence type="ECO:0000313" key="6">
    <source>
        <dbReference type="EMBL" id="KPX80951.1"/>
    </source>
</evidence>
<feature type="transmembrane region" description="Helical" evidence="5">
    <location>
        <begin position="138"/>
        <end position="167"/>
    </location>
</feature>
<dbReference type="InterPro" id="IPR007300">
    <property type="entry name" value="CidB/LrgB"/>
</dbReference>
<dbReference type="EMBL" id="LJQO01000031">
    <property type="protein sequence ID" value="KPX80951.1"/>
    <property type="molecule type" value="Genomic_DNA"/>
</dbReference>
<evidence type="ECO:0000313" key="7">
    <source>
        <dbReference type="Proteomes" id="UP000050469"/>
    </source>
</evidence>
<organism evidence="6 7">
    <name type="scientific">Pseudomonas amygdali pv. photiniae</name>
    <dbReference type="NCBI Taxonomy" id="251724"/>
    <lineage>
        <taxon>Bacteria</taxon>
        <taxon>Pseudomonadati</taxon>
        <taxon>Pseudomonadota</taxon>
        <taxon>Gammaproteobacteria</taxon>
        <taxon>Pseudomonadales</taxon>
        <taxon>Pseudomonadaceae</taxon>
        <taxon>Pseudomonas</taxon>
        <taxon>Pseudomonas amygdali</taxon>
    </lineage>
</organism>
<evidence type="ECO:0000256" key="3">
    <source>
        <dbReference type="ARBA" id="ARBA00022989"/>
    </source>
</evidence>
<keyword evidence="4 5" id="KW-0472">Membrane</keyword>
<evidence type="ECO:0000256" key="4">
    <source>
        <dbReference type="ARBA" id="ARBA00023136"/>
    </source>
</evidence>
<dbReference type="Proteomes" id="UP000050469">
    <property type="component" value="Unassembled WGS sequence"/>
</dbReference>
<keyword evidence="3 5" id="KW-1133">Transmembrane helix</keyword>
<feature type="transmembrane region" description="Helical" evidence="5">
    <location>
        <begin position="225"/>
        <end position="242"/>
    </location>
</feature>
<feature type="transmembrane region" description="Helical" evidence="5">
    <location>
        <begin position="44"/>
        <end position="63"/>
    </location>
</feature>
<sequence length="274" mass="28909">MGDLRYADPVVDDFRDLCRLADADTHQAPGPTPGGVMNMDWHGAWLSVIHHPLFGIAITLGAYQMAMAVYERTRWLFLQPVLVSMVVVISVVLFCDLEYTEYRKSTEILSTLLGPATVALAVPLYLNMRRIRQLFWPVLTTLVVGGVFATGLCVGFGVLFGADHMILMTMAPKSVTSPIAMLVAEQIGGVAALAAVFVLITGVFGAIFGPGLLSLAGVDNPAARGMALGLTAHAVGTSVALQEGEESGAFAALAMSLMGVATALFLPLAMSLAI</sequence>
<evidence type="ECO:0000256" key="5">
    <source>
        <dbReference type="SAM" id="Phobius"/>
    </source>
</evidence>
<gene>
    <name evidence="6" type="ORF">ALO53_05085</name>
</gene>
<dbReference type="PANTHER" id="PTHR30249:SF0">
    <property type="entry name" value="PLASTIDAL GLYCOLATE_GLYCERATE TRANSLOCATOR 1, CHLOROPLASTIC"/>
    <property type="match status" value="1"/>
</dbReference>
<dbReference type="PATRIC" id="fig|251724.3.peg.3891"/>
<accession>A0A0N8S143</accession>
<comment type="caution">
    <text evidence="6">The sequence shown here is derived from an EMBL/GenBank/DDBJ whole genome shotgun (WGS) entry which is preliminary data.</text>
</comment>